<accession>A0A9P6T8F7</accession>
<dbReference type="Proteomes" id="UP000886653">
    <property type="component" value="Unassembled WGS sequence"/>
</dbReference>
<evidence type="ECO:0000313" key="3">
    <source>
        <dbReference type="Proteomes" id="UP000886653"/>
    </source>
</evidence>
<keyword evidence="3" id="KW-1185">Reference proteome</keyword>
<organism evidence="2 3">
    <name type="scientific">Cronartium quercuum f. sp. fusiforme G11</name>
    <dbReference type="NCBI Taxonomy" id="708437"/>
    <lineage>
        <taxon>Eukaryota</taxon>
        <taxon>Fungi</taxon>
        <taxon>Dikarya</taxon>
        <taxon>Basidiomycota</taxon>
        <taxon>Pucciniomycotina</taxon>
        <taxon>Pucciniomycetes</taxon>
        <taxon>Pucciniales</taxon>
        <taxon>Coleosporiaceae</taxon>
        <taxon>Cronartium</taxon>
    </lineage>
</organism>
<sequence>MLWNLRILRPSRLYGEPVCRAEVKHYKRKVRAHWCPSRAPSGPSPRPQHKQVIKYTTGAIGPAQDGRLPATSGCRPTMAGGPSPKGHKDGPCENGRPQPSSYRPQVNMKSKCGRPHIDI</sequence>
<dbReference type="EMBL" id="MU167332">
    <property type="protein sequence ID" value="KAG0142971.1"/>
    <property type="molecule type" value="Genomic_DNA"/>
</dbReference>
<proteinExistence type="predicted"/>
<protein>
    <submittedName>
        <fullName evidence="2">Uncharacterized protein</fullName>
    </submittedName>
</protein>
<feature type="compositionally biased region" description="Polar residues" evidence="1">
    <location>
        <begin position="97"/>
        <end position="108"/>
    </location>
</feature>
<evidence type="ECO:0000256" key="1">
    <source>
        <dbReference type="SAM" id="MobiDB-lite"/>
    </source>
</evidence>
<dbReference type="AlphaFoldDB" id="A0A9P6T8F7"/>
<gene>
    <name evidence="2" type="ORF">CROQUDRAFT_96891</name>
</gene>
<reference evidence="2" key="1">
    <citation type="submission" date="2013-11" db="EMBL/GenBank/DDBJ databases">
        <title>Genome sequence of the fusiform rust pathogen reveals effectors for host alternation and coevolution with pine.</title>
        <authorList>
            <consortium name="DOE Joint Genome Institute"/>
            <person name="Smith K."/>
            <person name="Pendleton A."/>
            <person name="Kubisiak T."/>
            <person name="Anderson C."/>
            <person name="Salamov A."/>
            <person name="Aerts A."/>
            <person name="Riley R."/>
            <person name="Clum A."/>
            <person name="Lindquist E."/>
            <person name="Ence D."/>
            <person name="Campbell M."/>
            <person name="Kronenberg Z."/>
            <person name="Feau N."/>
            <person name="Dhillon B."/>
            <person name="Hamelin R."/>
            <person name="Burleigh J."/>
            <person name="Smith J."/>
            <person name="Yandell M."/>
            <person name="Nelson C."/>
            <person name="Grigoriev I."/>
            <person name="Davis J."/>
        </authorList>
    </citation>
    <scope>NUCLEOTIDE SEQUENCE</scope>
    <source>
        <strain evidence="2">G11</strain>
    </source>
</reference>
<evidence type="ECO:0000313" key="2">
    <source>
        <dbReference type="EMBL" id="KAG0142971.1"/>
    </source>
</evidence>
<feature type="region of interest" description="Disordered" evidence="1">
    <location>
        <begin position="59"/>
        <end position="119"/>
    </location>
</feature>
<comment type="caution">
    <text evidence="2">The sequence shown here is derived from an EMBL/GenBank/DDBJ whole genome shotgun (WGS) entry which is preliminary data.</text>
</comment>
<name>A0A9P6T8F7_9BASI</name>